<accession>A0AAD9MPJ7</accession>
<dbReference type="EMBL" id="JAODUO010006367">
    <property type="protein sequence ID" value="KAK2139493.1"/>
    <property type="molecule type" value="Genomic_DNA"/>
</dbReference>
<proteinExistence type="predicted"/>
<dbReference type="Proteomes" id="UP001209878">
    <property type="component" value="Unassembled WGS sequence"/>
</dbReference>
<evidence type="ECO:0000313" key="2">
    <source>
        <dbReference type="EMBL" id="KAK2139493.1"/>
    </source>
</evidence>
<comment type="caution">
    <text evidence="2">The sequence shown here is derived from an EMBL/GenBank/DDBJ whole genome shotgun (WGS) entry which is preliminary data.</text>
</comment>
<dbReference type="PROSITE" id="PS50092">
    <property type="entry name" value="TSP1"/>
    <property type="match status" value="1"/>
</dbReference>
<reference evidence="2" key="1">
    <citation type="journal article" date="2023" name="Mol. Biol. Evol.">
        <title>Third-Generation Sequencing Reveals the Adaptive Role of the Epigenome in Three Deep-Sea Polychaetes.</title>
        <authorList>
            <person name="Perez M."/>
            <person name="Aroh O."/>
            <person name="Sun Y."/>
            <person name="Lan Y."/>
            <person name="Juniper S.K."/>
            <person name="Young C.R."/>
            <person name="Angers B."/>
            <person name="Qian P.Y."/>
        </authorList>
    </citation>
    <scope>NUCLEOTIDE SEQUENCE</scope>
    <source>
        <strain evidence="2">R07B-5</strain>
    </source>
</reference>
<feature type="signal peptide" evidence="1">
    <location>
        <begin position="1"/>
        <end position="21"/>
    </location>
</feature>
<feature type="chain" id="PRO_5042187781" evidence="1">
    <location>
        <begin position="22"/>
        <end position="162"/>
    </location>
</feature>
<evidence type="ECO:0000256" key="1">
    <source>
        <dbReference type="SAM" id="SignalP"/>
    </source>
</evidence>
<keyword evidence="3" id="KW-1185">Reference proteome</keyword>
<dbReference type="Pfam" id="PF00090">
    <property type="entry name" value="TSP_1"/>
    <property type="match status" value="1"/>
</dbReference>
<gene>
    <name evidence="2" type="ORF">NP493_6387g00001</name>
</gene>
<keyword evidence="1" id="KW-0732">Signal</keyword>
<sequence>MAIARLLLGLWLILLVGQTRGVWWSRSSCSPVNCVWSGWRGWGACNHPCGNAGIQSRSRSIYSGTSCGGSCPGSYTQERACNRFCYNSGTQRSGHCDCPDEYWDTCCDKDCVRINNCEQLICTSGTNQYCKRCEHDHGGEMKAYRLVHKDGYNNRVCESECS</sequence>
<dbReference type="InterPro" id="IPR036383">
    <property type="entry name" value="TSP1_rpt_sf"/>
</dbReference>
<dbReference type="SUPFAM" id="SSF82895">
    <property type="entry name" value="TSP-1 type 1 repeat"/>
    <property type="match status" value="1"/>
</dbReference>
<organism evidence="2 3">
    <name type="scientific">Ridgeia piscesae</name>
    <name type="common">Tubeworm</name>
    <dbReference type="NCBI Taxonomy" id="27915"/>
    <lineage>
        <taxon>Eukaryota</taxon>
        <taxon>Metazoa</taxon>
        <taxon>Spiralia</taxon>
        <taxon>Lophotrochozoa</taxon>
        <taxon>Annelida</taxon>
        <taxon>Polychaeta</taxon>
        <taxon>Sedentaria</taxon>
        <taxon>Canalipalpata</taxon>
        <taxon>Sabellida</taxon>
        <taxon>Siboglinidae</taxon>
        <taxon>Ridgeia</taxon>
    </lineage>
</organism>
<dbReference type="Gene3D" id="2.20.100.10">
    <property type="entry name" value="Thrombospondin type-1 (TSP1) repeat"/>
    <property type="match status" value="1"/>
</dbReference>
<evidence type="ECO:0000313" key="3">
    <source>
        <dbReference type="Proteomes" id="UP001209878"/>
    </source>
</evidence>
<protein>
    <submittedName>
        <fullName evidence="2">Uncharacterized protein</fullName>
    </submittedName>
</protein>
<name>A0AAD9MPJ7_RIDPI</name>
<dbReference type="AlphaFoldDB" id="A0AAD9MPJ7"/>
<dbReference type="InterPro" id="IPR000884">
    <property type="entry name" value="TSP1_rpt"/>
</dbReference>